<evidence type="ECO:0008006" key="3">
    <source>
        <dbReference type="Google" id="ProtNLM"/>
    </source>
</evidence>
<accession>A0ABP7ESJ6</accession>
<dbReference type="Proteomes" id="UP001500920">
    <property type="component" value="Unassembled WGS sequence"/>
</dbReference>
<name>A0ABP7ESJ6_9STAP</name>
<dbReference type="RefSeq" id="WP_344702245.1">
    <property type="nucleotide sequence ID" value="NZ_BAABCK010000021.1"/>
</dbReference>
<keyword evidence="2" id="KW-1185">Reference proteome</keyword>
<evidence type="ECO:0000313" key="2">
    <source>
        <dbReference type="Proteomes" id="UP001500920"/>
    </source>
</evidence>
<reference evidence="2" key="1">
    <citation type="journal article" date="2019" name="Int. J. Syst. Evol. Microbiol.">
        <title>The Global Catalogue of Microorganisms (GCM) 10K type strain sequencing project: providing services to taxonomists for standard genome sequencing and annotation.</title>
        <authorList>
            <consortium name="The Broad Institute Genomics Platform"/>
            <consortium name="The Broad Institute Genome Sequencing Center for Infectious Disease"/>
            <person name="Wu L."/>
            <person name="Ma J."/>
        </authorList>
    </citation>
    <scope>NUCLEOTIDE SEQUENCE [LARGE SCALE GENOMIC DNA]</scope>
    <source>
        <strain evidence="2">JCM 16981</strain>
    </source>
</reference>
<comment type="caution">
    <text evidence="1">The sequence shown here is derived from an EMBL/GenBank/DDBJ whole genome shotgun (WGS) entry which is preliminary data.</text>
</comment>
<protein>
    <recommendedName>
        <fullName evidence="3">Competence protein ComK</fullName>
    </recommendedName>
</protein>
<gene>
    <name evidence="1" type="ORF">GCM10022378_11110</name>
</gene>
<proteinExistence type="predicted"/>
<dbReference type="InterPro" id="IPR010461">
    <property type="entry name" value="ComK"/>
</dbReference>
<evidence type="ECO:0000313" key="1">
    <source>
        <dbReference type="EMBL" id="GAA3722845.1"/>
    </source>
</evidence>
<sequence length="198" mass="23505">MKRLHYQIHEETMYIVPIDNDGMIESRIGEAYGEGIECRLNPNKVIERNCRSHSQNYHARKDLSRTLTGISSKVPIIIDLFGSYIYFCTHSDRISENNWFNINHIQSYMNDEGMTRVLFSNNEERIIDISYTSFNNQYLNALKLHYKFNQQKEKYQKKEMSMQFQYPTMGRGEAARVNETIYHSYISYINGLEVKREV</sequence>
<dbReference type="Pfam" id="PF06338">
    <property type="entry name" value="ComK"/>
    <property type="match status" value="1"/>
</dbReference>
<dbReference type="EMBL" id="BAABCK010000021">
    <property type="protein sequence ID" value="GAA3722845.1"/>
    <property type="molecule type" value="Genomic_DNA"/>
</dbReference>
<organism evidence="1 2">
    <name type="scientific">Salinicoccus jeotgali</name>
    <dbReference type="NCBI Taxonomy" id="381634"/>
    <lineage>
        <taxon>Bacteria</taxon>
        <taxon>Bacillati</taxon>
        <taxon>Bacillota</taxon>
        <taxon>Bacilli</taxon>
        <taxon>Bacillales</taxon>
        <taxon>Staphylococcaceae</taxon>
        <taxon>Salinicoccus</taxon>
    </lineage>
</organism>